<gene>
    <name evidence="3" type="ORF">NQ315_012916</name>
</gene>
<comment type="caution">
    <text evidence="3">The sequence shown here is derived from an EMBL/GenBank/DDBJ whole genome shotgun (WGS) entry which is preliminary data.</text>
</comment>
<accession>A0AAV8VSZ9</accession>
<proteinExistence type="predicted"/>
<evidence type="ECO:0000313" key="4">
    <source>
        <dbReference type="Proteomes" id="UP001159042"/>
    </source>
</evidence>
<dbReference type="EMBL" id="JANEYG010000036">
    <property type="protein sequence ID" value="KAJ8917000.1"/>
    <property type="molecule type" value="Genomic_DNA"/>
</dbReference>
<organism evidence="3 4">
    <name type="scientific">Exocentrus adspersus</name>
    <dbReference type="NCBI Taxonomy" id="1586481"/>
    <lineage>
        <taxon>Eukaryota</taxon>
        <taxon>Metazoa</taxon>
        <taxon>Ecdysozoa</taxon>
        <taxon>Arthropoda</taxon>
        <taxon>Hexapoda</taxon>
        <taxon>Insecta</taxon>
        <taxon>Pterygota</taxon>
        <taxon>Neoptera</taxon>
        <taxon>Endopterygota</taxon>
        <taxon>Coleoptera</taxon>
        <taxon>Polyphaga</taxon>
        <taxon>Cucujiformia</taxon>
        <taxon>Chrysomeloidea</taxon>
        <taxon>Cerambycidae</taxon>
        <taxon>Lamiinae</taxon>
        <taxon>Acanthocinini</taxon>
        <taxon>Exocentrus</taxon>
    </lineage>
</organism>
<keyword evidence="4" id="KW-1185">Reference proteome</keyword>
<evidence type="ECO:0000256" key="1">
    <source>
        <dbReference type="PROSITE-ProRule" id="PRU00325"/>
    </source>
</evidence>
<evidence type="ECO:0000313" key="3">
    <source>
        <dbReference type="EMBL" id="KAJ8917000.1"/>
    </source>
</evidence>
<dbReference type="PROSITE" id="PS50966">
    <property type="entry name" value="ZF_SWIM"/>
    <property type="match status" value="1"/>
</dbReference>
<keyword evidence="1" id="KW-0863">Zinc-finger</keyword>
<feature type="domain" description="SWIM-type" evidence="2">
    <location>
        <begin position="118"/>
        <end position="154"/>
    </location>
</feature>
<dbReference type="GO" id="GO:0008270">
    <property type="term" value="F:zinc ion binding"/>
    <property type="evidence" value="ECO:0007669"/>
    <property type="project" value="UniProtKB-KW"/>
</dbReference>
<sequence>NKAALACQAEYSDVAKRYLGRIYAIGGLDPFVIQEKDISYDPKNFPPVTNMDLVSYLVLTTSYYTKQQMKAYKSLNAFIKFFQAGFVTKWGVVKINNFALILAKVKHSQHFSEPPVQVWVICTTNGSIESTHCTCMDGAGEVCSHVGAVLYALEFINSSRNSTSCTDIRSLWNVSTVSQARNTFVEDMDYGPVIASSSLSTDVPAVPADEMAEILETLKDAGTSSVLMRVVEPFAEEFKSVSVMICNAYKTIYV</sequence>
<reference evidence="3 4" key="1">
    <citation type="journal article" date="2023" name="Insect Mol. Biol.">
        <title>Genome sequencing provides insights into the evolution of gene families encoding plant cell wall-degrading enzymes in longhorned beetles.</title>
        <authorList>
            <person name="Shin N.R."/>
            <person name="Okamura Y."/>
            <person name="Kirsch R."/>
            <person name="Pauchet Y."/>
        </authorList>
    </citation>
    <scope>NUCLEOTIDE SEQUENCE [LARGE SCALE GENOMIC DNA]</scope>
    <source>
        <strain evidence="3">EAD_L_NR</strain>
    </source>
</reference>
<dbReference type="InterPro" id="IPR007527">
    <property type="entry name" value="Znf_SWIM"/>
</dbReference>
<evidence type="ECO:0000259" key="2">
    <source>
        <dbReference type="PROSITE" id="PS50966"/>
    </source>
</evidence>
<name>A0AAV8VSZ9_9CUCU</name>
<dbReference type="PANTHER" id="PTHR47526:SF4">
    <property type="entry name" value="SWIM-TYPE DOMAIN-CONTAINING PROTEIN"/>
    <property type="match status" value="1"/>
</dbReference>
<keyword evidence="1" id="KW-0479">Metal-binding</keyword>
<dbReference type="PANTHER" id="PTHR47526">
    <property type="entry name" value="ATP-DEPENDENT DNA HELICASE"/>
    <property type="match status" value="1"/>
</dbReference>
<dbReference type="AlphaFoldDB" id="A0AAV8VSZ9"/>
<protein>
    <recommendedName>
        <fullName evidence="2">SWIM-type domain-containing protein</fullName>
    </recommendedName>
</protein>
<dbReference type="Proteomes" id="UP001159042">
    <property type="component" value="Unassembled WGS sequence"/>
</dbReference>
<feature type="non-terminal residue" evidence="3">
    <location>
        <position position="1"/>
    </location>
</feature>
<keyword evidence="1" id="KW-0862">Zinc</keyword>